<comment type="caution">
    <text evidence="1">The sequence shown here is derived from an EMBL/GenBank/DDBJ whole genome shotgun (WGS) entry which is preliminary data.</text>
</comment>
<evidence type="ECO:0000313" key="1">
    <source>
        <dbReference type="EMBL" id="KAH7955225.1"/>
    </source>
</evidence>
<organism evidence="1 2">
    <name type="scientific">Dermacentor silvarum</name>
    <name type="common">Tick</name>
    <dbReference type="NCBI Taxonomy" id="543639"/>
    <lineage>
        <taxon>Eukaryota</taxon>
        <taxon>Metazoa</taxon>
        <taxon>Ecdysozoa</taxon>
        <taxon>Arthropoda</taxon>
        <taxon>Chelicerata</taxon>
        <taxon>Arachnida</taxon>
        <taxon>Acari</taxon>
        <taxon>Parasitiformes</taxon>
        <taxon>Ixodida</taxon>
        <taxon>Ixodoidea</taxon>
        <taxon>Ixodidae</taxon>
        <taxon>Rhipicephalinae</taxon>
        <taxon>Dermacentor</taxon>
    </lineage>
</organism>
<dbReference type="Proteomes" id="UP000821865">
    <property type="component" value="Chromosome 4"/>
</dbReference>
<proteinExistence type="predicted"/>
<dbReference type="EMBL" id="CM023473">
    <property type="protein sequence ID" value="KAH7955225.1"/>
    <property type="molecule type" value="Genomic_DNA"/>
</dbReference>
<reference evidence="1" key="1">
    <citation type="submission" date="2020-05" db="EMBL/GenBank/DDBJ databases">
        <title>Large-scale comparative analyses of tick genomes elucidate their genetic diversity and vector capacities.</title>
        <authorList>
            <person name="Jia N."/>
            <person name="Wang J."/>
            <person name="Shi W."/>
            <person name="Du L."/>
            <person name="Sun Y."/>
            <person name="Zhan W."/>
            <person name="Jiang J."/>
            <person name="Wang Q."/>
            <person name="Zhang B."/>
            <person name="Ji P."/>
            <person name="Sakyi L.B."/>
            <person name="Cui X."/>
            <person name="Yuan T."/>
            <person name="Jiang B."/>
            <person name="Yang W."/>
            <person name="Lam T.T.-Y."/>
            <person name="Chang Q."/>
            <person name="Ding S."/>
            <person name="Wang X."/>
            <person name="Zhu J."/>
            <person name="Ruan X."/>
            <person name="Zhao L."/>
            <person name="Wei J."/>
            <person name="Que T."/>
            <person name="Du C."/>
            <person name="Cheng J."/>
            <person name="Dai P."/>
            <person name="Han X."/>
            <person name="Huang E."/>
            <person name="Gao Y."/>
            <person name="Liu J."/>
            <person name="Shao H."/>
            <person name="Ye R."/>
            <person name="Li L."/>
            <person name="Wei W."/>
            <person name="Wang X."/>
            <person name="Wang C."/>
            <person name="Yang T."/>
            <person name="Huo Q."/>
            <person name="Li W."/>
            <person name="Guo W."/>
            <person name="Chen H."/>
            <person name="Zhou L."/>
            <person name="Ni X."/>
            <person name="Tian J."/>
            <person name="Zhou Y."/>
            <person name="Sheng Y."/>
            <person name="Liu T."/>
            <person name="Pan Y."/>
            <person name="Xia L."/>
            <person name="Li J."/>
            <person name="Zhao F."/>
            <person name="Cao W."/>
        </authorList>
    </citation>
    <scope>NUCLEOTIDE SEQUENCE</scope>
    <source>
        <strain evidence="1">Dsil-2018</strain>
    </source>
</reference>
<gene>
    <name evidence="1" type="ORF">HPB49_025645</name>
</gene>
<sequence>MASNASHLRVTFSPAPPYSQAGYRDGKLYVDGIFGRVLEALADFVPFSYDIVYDHRLSFGVRLPNGSYTGIIGLLQSGAVDLAAAPVLLRYDRTEVATYAPVLFTSHCGLIAVAGEPTVWAVLLASIPVMSGALAFVEKRRPRTGGSFIWEMYENAWDILRSFTYEGNTSQTKSHSGRLLYSLWWLTVLVLTNGFAGQLKASMAIKTEPTRFRSADDVAQQPAIRPFIWKHTVYEAYVQTSGRPSLQALTRQVHRHGGFVPIADMLYVAPELLFTRFCTVAHSKRLDPELERRIHAKCVSVFALHI</sequence>
<protein>
    <submittedName>
        <fullName evidence="1">Uncharacterized protein</fullName>
    </submittedName>
</protein>
<evidence type="ECO:0000313" key="2">
    <source>
        <dbReference type="Proteomes" id="UP000821865"/>
    </source>
</evidence>
<accession>A0ACB8D1H2</accession>
<keyword evidence="2" id="KW-1185">Reference proteome</keyword>
<name>A0ACB8D1H2_DERSI</name>